<feature type="transmembrane region" description="Helical" evidence="1">
    <location>
        <begin position="20"/>
        <end position="40"/>
    </location>
</feature>
<evidence type="ECO:0000313" key="3">
    <source>
        <dbReference type="EMBL" id="MDB9444255.1"/>
    </source>
</evidence>
<comment type="caution">
    <text evidence="3">The sequence shown here is derived from an EMBL/GenBank/DDBJ whole genome shotgun (WGS) entry which is preliminary data.</text>
</comment>
<evidence type="ECO:0000313" key="4">
    <source>
        <dbReference type="Proteomes" id="UP001211711"/>
    </source>
</evidence>
<organism evidence="3 4">
    <name type="scientific">Sphaerospermopsis kisseleviana CS-549</name>
    <dbReference type="NCBI Taxonomy" id="3021783"/>
    <lineage>
        <taxon>Bacteria</taxon>
        <taxon>Bacillati</taxon>
        <taxon>Cyanobacteriota</taxon>
        <taxon>Cyanophyceae</taxon>
        <taxon>Nostocales</taxon>
        <taxon>Aphanizomenonaceae</taxon>
        <taxon>Sphaerospermopsis</taxon>
        <taxon>Sphaerospermopsis kisseleviana</taxon>
    </lineage>
</organism>
<evidence type="ECO:0000256" key="1">
    <source>
        <dbReference type="SAM" id="Phobius"/>
    </source>
</evidence>
<gene>
    <name evidence="3" type="ORF">PN497_23295</name>
</gene>
<evidence type="ECO:0000259" key="2">
    <source>
        <dbReference type="Pfam" id="PF20712"/>
    </source>
</evidence>
<keyword evidence="1" id="KW-0812">Transmembrane</keyword>
<dbReference type="RefSeq" id="WP_096565701.1">
    <property type="nucleotide sequence ID" value="NZ_JAQMTI010000298.1"/>
</dbReference>
<protein>
    <recommendedName>
        <fullName evidence="2">Cyanobacterial TRADD-N associated 2 transmembrane domain-containing protein</fullName>
    </recommendedName>
</protein>
<feature type="domain" description="Cyanobacterial TRADD-N associated 2 transmembrane" evidence="2">
    <location>
        <begin position="9"/>
        <end position="71"/>
    </location>
</feature>
<sequence length="81" mass="8724">MKESIQNELLRQAKLTFNVALSVSAISAMITLSGVGLVYFNKLSEAALTGSAGALATMTCLNMAKESKDELLKILEDEEEE</sequence>
<reference evidence="3 4" key="1">
    <citation type="submission" date="2023-01" db="EMBL/GenBank/DDBJ databases">
        <title>Genomes from the Australian National Cyanobacteria Reference Collection.</title>
        <authorList>
            <person name="Willis A."/>
            <person name="Lee E.M.F."/>
        </authorList>
    </citation>
    <scope>NUCLEOTIDE SEQUENCE [LARGE SCALE GENOMIC DNA]</scope>
    <source>
        <strain evidence="3 4">CS-549</strain>
    </source>
</reference>
<dbReference type="Proteomes" id="UP001211711">
    <property type="component" value="Unassembled WGS sequence"/>
</dbReference>
<proteinExistence type="predicted"/>
<keyword evidence="4" id="KW-1185">Reference proteome</keyword>
<dbReference type="InterPro" id="IPR048567">
    <property type="entry name" value="CyanoTRADDas_TM"/>
</dbReference>
<dbReference type="EMBL" id="JAQMTI010000298">
    <property type="protein sequence ID" value="MDB9444255.1"/>
    <property type="molecule type" value="Genomic_DNA"/>
</dbReference>
<accession>A0ABT4ZYZ1</accession>
<keyword evidence="1" id="KW-0472">Membrane</keyword>
<dbReference type="Pfam" id="PF20712">
    <property type="entry name" value="CyanoTRADDas_TM"/>
    <property type="match status" value="1"/>
</dbReference>
<keyword evidence="1" id="KW-1133">Transmembrane helix</keyword>
<name>A0ABT4ZYZ1_9CYAN</name>